<dbReference type="OrthoDB" id="3191568at2759"/>
<comment type="caution">
    <text evidence="2">The sequence shown here is derived from an EMBL/GenBank/DDBJ whole genome shotgun (WGS) entry which is preliminary data.</text>
</comment>
<proteinExistence type="predicted"/>
<gene>
    <name evidence="2" type="ORF">MVEN_01208200</name>
</gene>
<accession>A0A8H7CYC0</accession>
<protein>
    <recommendedName>
        <fullName evidence="1">DUF6593 domain-containing protein</fullName>
    </recommendedName>
</protein>
<organism evidence="2 3">
    <name type="scientific">Mycena venus</name>
    <dbReference type="NCBI Taxonomy" id="2733690"/>
    <lineage>
        <taxon>Eukaryota</taxon>
        <taxon>Fungi</taxon>
        <taxon>Dikarya</taxon>
        <taxon>Basidiomycota</taxon>
        <taxon>Agaricomycotina</taxon>
        <taxon>Agaricomycetes</taxon>
        <taxon>Agaricomycetidae</taxon>
        <taxon>Agaricales</taxon>
        <taxon>Marasmiineae</taxon>
        <taxon>Mycenaceae</taxon>
        <taxon>Mycena</taxon>
    </lineage>
</organism>
<dbReference type="Proteomes" id="UP000620124">
    <property type="component" value="Unassembled WGS sequence"/>
</dbReference>
<sequence length="184" mass="20383">MSAPNPNFITFQFSGTKPTIRDSKVTDPWGRTVLTISSSKKESTVYNMQGQVFALIEWNHSLPRVRYRGSEVKSKDFLPLERKSMIRGMTHEGHTYGWKGSADGMSVGLYHSSSPEKCLAYWHNEDHTIFLEASTQVCETAGLLDMCLMAVFMMNCGSQLEEHGSSGGPNLWLVGALSALINSA</sequence>
<feature type="domain" description="DUF6593" evidence="1">
    <location>
        <begin position="26"/>
        <end position="151"/>
    </location>
</feature>
<evidence type="ECO:0000313" key="3">
    <source>
        <dbReference type="Proteomes" id="UP000620124"/>
    </source>
</evidence>
<name>A0A8H7CYC0_9AGAR</name>
<dbReference type="Pfam" id="PF20236">
    <property type="entry name" value="DUF6593"/>
    <property type="match status" value="1"/>
</dbReference>
<evidence type="ECO:0000259" key="1">
    <source>
        <dbReference type="Pfam" id="PF20236"/>
    </source>
</evidence>
<dbReference type="InterPro" id="IPR046528">
    <property type="entry name" value="DUF6593"/>
</dbReference>
<dbReference type="AlphaFoldDB" id="A0A8H7CYC0"/>
<keyword evidence="3" id="KW-1185">Reference proteome</keyword>
<evidence type="ECO:0000313" key="2">
    <source>
        <dbReference type="EMBL" id="KAF7352436.1"/>
    </source>
</evidence>
<dbReference type="EMBL" id="JACAZI010000009">
    <property type="protein sequence ID" value="KAF7352436.1"/>
    <property type="molecule type" value="Genomic_DNA"/>
</dbReference>
<reference evidence="2" key="1">
    <citation type="submission" date="2020-05" db="EMBL/GenBank/DDBJ databases">
        <title>Mycena genomes resolve the evolution of fungal bioluminescence.</title>
        <authorList>
            <person name="Tsai I.J."/>
        </authorList>
    </citation>
    <scope>NUCLEOTIDE SEQUENCE</scope>
    <source>
        <strain evidence="2">CCC161011</strain>
    </source>
</reference>